<accession>A0AA92H7I9</accession>
<dbReference type="GO" id="GO:0016747">
    <property type="term" value="F:acyltransferase activity, transferring groups other than amino-acyl groups"/>
    <property type="evidence" value="ECO:0007669"/>
    <property type="project" value="InterPro"/>
</dbReference>
<evidence type="ECO:0000259" key="1">
    <source>
        <dbReference type="PROSITE" id="PS51186"/>
    </source>
</evidence>
<dbReference type="PROSITE" id="PS51186">
    <property type="entry name" value="GNAT"/>
    <property type="match status" value="1"/>
</dbReference>
<dbReference type="AlphaFoldDB" id="A0AA92H7I9"/>
<sequence>MDALATQNEAPNVILTDRLTMRLPEVYDFADMVQLWSDPDVVRYIGGRTSTDDEVWQRLLRYRGLWALVGYGYWTIRETKTGDFVGEMGFADWHRAGLPQLRSVPEGGWVLTSAMQGKGYAREALNAALQWLDRSITPRTSACIIAPENKRSLRLAEQCGYREVSRTAHRQTDTLVLVRDHLRRGHDCGAD</sequence>
<feature type="domain" description="N-acetyltransferase" evidence="1">
    <location>
        <begin position="19"/>
        <end position="182"/>
    </location>
</feature>
<dbReference type="InterPro" id="IPR016181">
    <property type="entry name" value="Acyl_CoA_acyltransferase"/>
</dbReference>
<evidence type="ECO:0000313" key="2">
    <source>
        <dbReference type="EMBL" id="PVE50459.1"/>
    </source>
</evidence>
<dbReference type="RefSeq" id="WP_116493327.1">
    <property type="nucleotide sequence ID" value="NZ_QDFR01000011.1"/>
</dbReference>
<organism evidence="2 3">
    <name type="scientific">Rhizobium rhizogenes</name>
    <name type="common">Agrobacterium rhizogenes</name>
    <dbReference type="NCBI Taxonomy" id="359"/>
    <lineage>
        <taxon>Bacteria</taxon>
        <taxon>Pseudomonadati</taxon>
        <taxon>Pseudomonadota</taxon>
        <taxon>Alphaproteobacteria</taxon>
        <taxon>Hyphomicrobiales</taxon>
        <taxon>Rhizobiaceae</taxon>
        <taxon>Rhizobium/Agrobacterium group</taxon>
        <taxon>Rhizobium</taxon>
    </lineage>
</organism>
<dbReference type="InterPro" id="IPR000182">
    <property type="entry name" value="GNAT_dom"/>
</dbReference>
<gene>
    <name evidence="2" type="ORF">DC430_21540</name>
</gene>
<dbReference type="InterPro" id="IPR051531">
    <property type="entry name" value="N-acetyltransferase"/>
</dbReference>
<dbReference type="Pfam" id="PF13302">
    <property type="entry name" value="Acetyltransf_3"/>
    <property type="match status" value="1"/>
</dbReference>
<comment type="caution">
    <text evidence="2">The sequence shown here is derived from an EMBL/GenBank/DDBJ whole genome shotgun (WGS) entry which is preliminary data.</text>
</comment>
<dbReference type="EMBL" id="QDFR01000011">
    <property type="protein sequence ID" value="PVE50459.1"/>
    <property type="molecule type" value="Genomic_DNA"/>
</dbReference>
<dbReference type="SUPFAM" id="SSF55729">
    <property type="entry name" value="Acyl-CoA N-acyltransferases (Nat)"/>
    <property type="match status" value="1"/>
</dbReference>
<dbReference type="Gene3D" id="3.40.630.30">
    <property type="match status" value="1"/>
</dbReference>
<evidence type="ECO:0000313" key="3">
    <source>
        <dbReference type="Proteomes" id="UP000244335"/>
    </source>
</evidence>
<protein>
    <submittedName>
        <fullName evidence="2">GNAT family N-acetyltransferase</fullName>
    </submittedName>
</protein>
<dbReference type="PANTHER" id="PTHR43792:SF16">
    <property type="entry name" value="N-ACETYLTRANSFERASE DOMAIN-CONTAINING PROTEIN"/>
    <property type="match status" value="1"/>
</dbReference>
<dbReference type="PANTHER" id="PTHR43792">
    <property type="entry name" value="GNAT FAMILY, PUTATIVE (AFU_ORTHOLOGUE AFUA_3G00765)-RELATED-RELATED"/>
    <property type="match status" value="1"/>
</dbReference>
<reference evidence="2 3" key="1">
    <citation type="submission" date="2018-04" db="EMBL/GenBank/DDBJ databases">
        <authorList>
            <person name="Hagen T."/>
        </authorList>
    </citation>
    <scope>NUCLEOTIDE SEQUENCE [LARGE SCALE GENOMIC DNA]</scope>
    <source>
        <strain evidence="2 3">TPD7009</strain>
    </source>
</reference>
<dbReference type="Proteomes" id="UP000244335">
    <property type="component" value="Unassembled WGS sequence"/>
</dbReference>
<proteinExistence type="predicted"/>
<name>A0AA92H7I9_RHIRH</name>